<organism evidence="2 3">
    <name type="scientific">Billgrantia endophytica</name>
    <dbReference type="NCBI Taxonomy" id="2033802"/>
    <lineage>
        <taxon>Bacteria</taxon>
        <taxon>Pseudomonadati</taxon>
        <taxon>Pseudomonadota</taxon>
        <taxon>Gammaproteobacteria</taxon>
        <taxon>Oceanospirillales</taxon>
        <taxon>Halomonadaceae</taxon>
        <taxon>Billgrantia</taxon>
    </lineage>
</organism>
<gene>
    <name evidence="2" type="ORF">C1H69_04580</name>
</gene>
<dbReference type="Pfam" id="PF13692">
    <property type="entry name" value="Glyco_trans_1_4"/>
    <property type="match status" value="1"/>
</dbReference>
<dbReference type="Gene3D" id="3.40.50.2000">
    <property type="entry name" value="Glycogen Phosphorylase B"/>
    <property type="match status" value="2"/>
</dbReference>
<feature type="domain" description="Glycosyltransferase subfamily 4-like N-terminal" evidence="1">
    <location>
        <begin position="19"/>
        <end position="173"/>
    </location>
</feature>
<dbReference type="PANTHER" id="PTHR12526">
    <property type="entry name" value="GLYCOSYLTRANSFERASE"/>
    <property type="match status" value="1"/>
</dbReference>
<evidence type="ECO:0000313" key="2">
    <source>
        <dbReference type="EMBL" id="PMR76978.1"/>
    </source>
</evidence>
<sequence length="389" mass="42375">MHIVHVITSLFPGGAQSALCRLCMSDSSNRHTVITMIGGGDLEEPLRRHGVMVESLGFSRQAGLLSGGVALWRCLRRYEPDLVQTWMYHPDLIGGVCARLAGIRHVCWGIRHTALEAGRSSRSSILAAKLCARLSGLVPKRIVCCANEAARLHAALGYQADKMVVIANGYDLSDFRPYEHRDVLAHRKALLGSDAARPILGMVGRFNAQKDHENLLRALTEVKSRGHDFLCLLVGADLDEGNATLVGWIHELGLTADTRLLGLRSDIPEIMNCLDLHVLSSAFGEAFPNVIAEAMACGTPCVGTDVGDTSLIIGETGWVVPPRDAMALADAIQAALVERETLLRGWVERRLGCAERIRSHFTIDRMVASYNEVWVGCLGVADTMERGRP</sequence>
<dbReference type="PANTHER" id="PTHR12526:SF630">
    <property type="entry name" value="GLYCOSYLTRANSFERASE"/>
    <property type="match status" value="1"/>
</dbReference>
<evidence type="ECO:0000259" key="1">
    <source>
        <dbReference type="Pfam" id="PF13439"/>
    </source>
</evidence>
<comment type="caution">
    <text evidence="2">The sequence shown here is derived from an EMBL/GenBank/DDBJ whole genome shotgun (WGS) entry which is preliminary data.</text>
</comment>
<dbReference type="OrthoDB" id="5906768at2"/>
<proteinExistence type="predicted"/>
<dbReference type="AlphaFoldDB" id="A0A2N7U975"/>
<dbReference type="Proteomes" id="UP000235803">
    <property type="component" value="Unassembled WGS sequence"/>
</dbReference>
<name>A0A2N7U975_9GAMM</name>
<protein>
    <submittedName>
        <fullName evidence="2">Glycosyl transferase family 1</fullName>
    </submittedName>
</protein>
<accession>A0A2N7U975</accession>
<dbReference type="EMBL" id="PNRF01000010">
    <property type="protein sequence ID" value="PMR76978.1"/>
    <property type="molecule type" value="Genomic_DNA"/>
</dbReference>
<dbReference type="RefSeq" id="WP_102652228.1">
    <property type="nucleotide sequence ID" value="NZ_PNRF01000010.1"/>
</dbReference>
<keyword evidence="2" id="KW-0808">Transferase</keyword>
<dbReference type="Pfam" id="PF13439">
    <property type="entry name" value="Glyco_transf_4"/>
    <property type="match status" value="1"/>
</dbReference>
<keyword evidence="3" id="KW-1185">Reference proteome</keyword>
<evidence type="ECO:0000313" key="3">
    <source>
        <dbReference type="Proteomes" id="UP000235803"/>
    </source>
</evidence>
<dbReference type="GO" id="GO:0016757">
    <property type="term" value="F:glycosyltransferase activity"/>
    <property type="evidence" value="ECO:0007669"/>
    <property type="project" value="UniProtKB-ARBA"/>
</dbReference>
<reference evidence="2 3" key="1">
    <citation type="submission" date="2018-01" db="EMBL/GenBank/DDBJ databases">
        <title>Halomonas endophytica sp. nov., isolated from storage liquid in the stems of Populus euphratica.</title>
        <authorList>
            <person name="Chen C."/>
        </authorList>
    </citation>
    <scope>NUCLEOTIDE SEQUENCE [LARGE SCALE GENOMIC DNA]</scope>
    <source>
        <strain evidence="2 3">MC28</strain>
    </source>
</reference>
<dbReference type="InterPro" id="IPR028098">
    <property type="entry name" value="Glyco_trans_4-like_N"/>
</dbReference>
<dbReference type="SUPFAM" id="SSF53756">
    <property type="entry name" value="UDP-Glycosyltransferase/glycogen phosphorylase"/>
    <property type="match status" value="1"/>
</dbReference>